<proteinExistence type="predicted"/>
<evidence type="ECO:0000313" key="1">
    <source>
        <dbReference type="EMBL" id="PNH99196.1"/>
    </source>
</evidence>
<accession>A0A2J8HE91</accession>
<evidence type="ECO:0000313" key="2">
    <source>
        <dbReference type="EMBL" id="PNI05290.1"/>
    </source>
</evidence>
<dbReference type="Pfam" id="PF14375">
    <property type="entry name" value="Cys_rich_CWC"/>
    <property type="match status" value="1"/>
</dbReference>
<dbReference type="Proteomes" id="UP000236547">
    <property type="component" value="Unassembled WGS sequence"/>
</dbReference>
<dbReference type="RefSeq" id="WP_081878664.1">
    <property type="nucleotide sequence ID" value="NZ_CBCRWT010000086.1"/>
</dbReference>
<organism evidence="2 3">
    <name type="scientific">Vibrio diazotrophicus</name>
    <dbReference type="NCBI Taxonomy" id="685"/>
    <lineage>
        <taxon>Bacteria</taxon>
        <taxon>Pseudomonadati</taxon>
        <taxon>Pseudomonadota</taxon>
        <taxon>Gammaproteobacteria</taxon>
        <taxon>Vibrionales</taxon>
        <taxon>Vibrionaceae</taxon>
        <taxon>Vibrio</taxon>
    </lineage>
</organism>
<reference evidence="3 4" key="1">
    <citation type="submission" date="2018-01" db="EMBL/GenBank/DDBJ databases">
        <title>Draft genome sequences of six Vibrio diazotrophicus strains isolated from deep-sea sediments of the Baltic Sea.</title>
        <authorList>
            <person name="Castillo D."/>
            <person name="Vandieken V."/>
            <person name="Chiang O."/>
            <person name="Middelboe M."/>
        </authorList>
    </citation>
    <scope>NUCLEOTIDE SEQUENCE [LARGE SCALE GENOMIC DNA]</scope>
    <source>
        <strain evidence="2 3">60.27F</strain>
        <strain evidence="1 4">65.10M</strain>
    </source>
</reference>
<name>A0A2J8HE91_VIBDI</name>
<sequence>MKITELKPDPLVCPLCGKPNACINLGALDIKKSCWCNDPAISFPEELLSRIPPELRRKACVCRTCVLNYHIEQKLG</sequence>
<dbReference type="InterPro" id="IPR032720">
    <property type="entry name" value="Cys_rich_CWC"/>
</dbReference>
<dbReference type="OrthoDB" id="5625686at2"/>
<evidence type="ECO:0000313" key="4">
    <source>
        <dbReference type="Proteomes" id="UP000236547"/>
    </source>
</evidence>
<dbReference type="Proteomes" id="UP000236449">
    <property type="component" value="Unassembled WGS sequence"/>
</dbReference>
<evidence type="ECO:0008006" key="5">
    <source>
        <dbReference type="Google" id="ProtNLM"/>
    </source>
</evidence>
<dbReference type="GeneID" id="94024916"/>
<comment type="caution">
    <text evidence="2">The sequence shown here is derived from an EMBL/GenBank/DDBJ whole genome shotgun (WGS) entry which is preliminary data.</text>
</comment>
<dbReference type="EMBL" id="POSM01000033">
    <property type="protein sequence ID" value="PNH99196.1"/>
    <property type="molecule type" value="Genomic_DNA"/>
</dbReference>
<protein>
    <recommendedName>
        <fullName evidence="5">Cysteine-rich CWC protein</fullName>
    </recommendedName>
</protein>
<gene>
    <name evidence="2" type="ORF">C1N32_07855</name>
    <name evidence="1" type="ORF">C1O25_18380</name>
</gene>
<evidence type="ECO:0000313" key="3">
    <source>
        <dbReference type="Proteomes" id="UP000236449"/>
    </source>
</evidence>
<dbReference type="EMBL" id="POSK01000004">
    <property type="protein sequence ID" value="PNI05290.1"/>
    <property type="molecule type" value="Genomic_DNA"/>
</dbReference>
<dbReference type="AlphaFoldDB" id="A0A2J8HE91"/>
<keyword evidence="4" id="KW-1185">Reference proteome</keyword>